<reference evidence="6 7" key="1">
    <citation type="submission" date="2019-01" db="EMBL/GenBank/DDBJ databases">
        <title>Complete genome sequencing of Aequorivita sp. H23M31.</title>
        <authorList>
            <person name="Bae J.-W."/>
        </authorList>
    </citation>
    <scope>NUCLEOTIDE SEQUENCE [LARGE SCALE GENOMIC DNA]</scope>
    <source>
        <strain evidence="6 7">H23M31</strain>
    </source>
</reference>
<dbReference type="PANTHER" id="PTHR38439">
    <property type="entry name" value="AURACYANIN-B"/>
    <property type="match status" value="1"/>
</dbReference>
<dbReference type="OrthoDB" id="9814063at2"/>
<protein>
    <submittedName>
        <fullName evidence="6">Azurin</fullName>
    </submittedName>
</protein>
<dbReference type="EMBL" id="CP034951">
    <property type="protein sequence ID" value="QAA83010.1"/>
    <property type="molecule type" value="Genomic_DNA"/>
</dbReference>
<evidence type="ECO:0000256" key="2">
    <source>
        <dbReference type="ARBA" id="ARBA00022723"/>
    </source>
</evidence>
<dbReference type="Pfam" id="PF00127">
    <property type="entry name" value="Copper-bind"/>
    <property type="match status" value="1"/>
</dbReference>
<name>A0A410G6Z9_9FLAO</name>
<dbReference type="KEGG" id="aev:EI546_15375"/>
<dbReference type="GO" id="GO:0005507">
    <property type="term" value="F:copper ion binding"/>
    <property type="evidence" value="ECO:0007669"/>
    <property type="project" value="InterPro"/>
</dbReference>
<evidence type="ECO:0000256" key="1">
    <source>
        <dbReference type="ARBA" id="ARBA00022448"/>
    </source>
</evidence>
<accession>A0A410G6Z9</accession>
<dbReference type="SUPFAM" id="SSF49503">
    <property type="entry name" value="Cupredoxins"/>
    <property type="match status" value="1"/>
</dbReference>
<sequence>MNKLILIFAAALIISCGDNKKEKTSDDMQIGTKVEETTPAKDDATDNSVADVTITANDQMKFDKSEIRVKAGQKVRLTLKHVGTMDKSVMGHDWVLLKKGVDMATVGQATAEAQDHDNFPDSVKGDIIAHTKMLGGGESDTIEFDAPAPGTYTFMCTFPGHYALMNGKFIVE</sequence>
<evidence type="ECO:0000313" key="7">
    <source>
        <dbReference type="Proteomes" id="UP000285517"/>
    </source>
</evidence>
<dbReference type="InterPro" id="IPR008972">
    <property type="entry name" value="Cupredoxin"/>
</dbReference>
<keyword evidence="7" id="KW-1185">Reference proteome</keyword>
<dbReference type="InterPro" id="IPR028871">
    <property type="entry name" value="BlueCu_1_BS"/>
</dbReference>
<dbReference type="InterPro" id="IPR050845">
    <property type="entry name" value="Cu-binding_ET"/>
</dbReference>
<evidence type="ECO:0000256" key="3">
    <source>
        <dbReference type="ARBA" id="ARBA00022982"/>
    </source>
</evidence>
<dbReference type="InterPro" id="IPR000923">
    <property type="entry name" value="BlueCu_1"/>
</dbReference>
<keyword evidence="2" id="KW-0479">Metal-binding</keyword>
<dbReference type="PANTHER" id="PTHR38439:SF2">
    <property type="entry name" value="OUTER MEMBRANE PROTEIN H.8"/>
    <property type="match status" value="1"/>
</dbReference>
<dbReference type="CDD" id="cd13922">
    <property type="entry name" value="Azurin"/>
    <property type="match status" value="1"/>
</dbReference>
<dbReference type="NCBIfam" id="TIGR02695">
    <property type="entry name" value="azurin"/>
    <property type="match status" value="1"/>
</dbReference>
<dbReference type="Gene3D" id="2.60.40.420">
    <property type="entry name" value="Cupredoxins - blue copper proteins"/>
    <property type="match status" value="1"/>
</dbReference>
<feature type="domain" description="Blue (type 1) copper" evidence="5">
    <location>
        <begin position="52"/>
        <end position="172"/>
    </location>
</feature>
<dbReference type="Proteomes" id="UP000285517">
    <property type="component" value="Chromosome"/>
</dbReference>
<keyword evidence="1" id="KW-0813">Transport</keyword>
<proteinExistence type="predicted"/>
<keyword evidence="3" id="KW-0249">Electron transport</keyword>
<evidence type="ECO:0000256" key="4">
    <source>
        <dbReference type="ARBA" id="ARBA00023008"/>
    </source>
</evidence>
<organism evidence="6 7">
    <name type="scientific">Aequorivita ciconiae</name>
    <dbReference type="NCBI Taxonomy" id="2494375"/>
    <lineage>
        <taxon>Bacteria</taxon>
        <taxon>Pseudomonadati</taxon>
        <taxon>Bacteroidota</taxon>
        <taxon>Flavobacteriia</taxon>
        <taxon>Flavobacteriales</taxon>
        <taxon>Flavobacteriaceae</taxon>
        <taxon>Aequorivita</taxon>
    </lineage>
</organism>
<keyword evidence="4" id="KW-0186">Copper</keyword>
<dbReference type="InterPro" id="IPR014068">
    <property type="entry name" value="Azurin"/>
</dbReference>
<dbReference type="PROSITE" id="PS00196">
    <property type="entry name" value="COPPER_BLUE"/>
    <property type="match status" value="1"/>
</dbReference>
<dbReference type="AlphaFoldDB" id="A0A410G6Z9"/>
<evidence type="ECO:0000313" key="6">
    <source>
        <dbReference type="EMBL" id="QAA83010.1"/>
    </source>
</evidence>
<evidence type="ECO:0000259" key="5">
    <source>
        <dbReference type="Pfam" id="PF00127"/>
    </source>
</evidence>
<dbReference type="RefSeq" id="WP_128251373.1">
    <property type="nucleotide sequence ID" value="NZ_CP034951.1"/>
</dbReference>
<dbReference type="PROSITE" id="PS51257">
    <property type="entry name" value="PROKAR_LIPOPROTEIN"/>
    <property type="match status" value="1"/>
</dbReference>
<gene>
    <name evidence="6" type="primary">azu</name>
    <name evidence="6" type="ORF">EI546_15375</name>
</gene>
<dbReference type="GO" id="GO:0009055">
    <property type="term" value="F:electron transfer activity"/>
    <property type="evidence" value="ECO:0007669"/>
    <property type="project" value="InterPro"/>
</dbReference>